<evidence type="ECO:0000256" key="1">
    <source>
        <dbReference type="SAM" id="SignalP"/>
    </source>
</evidence>
<keyword evidence="1" id="KW-0732">Signal</keyword>
<feature type="signal peptide" evidence="1">
    <location>
        <begin position="1"/>
        <end position="22"/>
    </location>
</feature>
<dbReference type="Proteomes" id="UP000002363">
    <property type="component" value="Chromosome"/>
</dbReference>
<dbReference type="EnsemblBacteria" id="ADF61396">
    <property type="protein sequence ID" value="ADF61396"/>
    <property type="gene ID" value="ECL_01840"/>
</dbReference>
<dbReference type="EMBL" id="CP001918">
    <property type="protein sequence ID" value="ADF61396.1"/>
    <property type="molecule type" value="Genomic_DNA"/>
</dbReference>
<evidence type="ECO:0008006" key="4">
    <source>
        <dbReference type="Google" id="ProtNLM"/>
    </source>
</evidence>
<name>A0A0H3CJB4_ENTCC</name>
<dbReference type="STRING" id="716541.ECL_01840"/>
<dbReference type="HOGENOM" id="CLU_890983_0_0_6"/>
<dbReference type="eggNOG" id="COG3209">
    <property type="taxonomic scope" value="Bacteria"/>
</dbReference>
<proteinExistence type="predicted"/>
<dbReference type="KEGG" id="enc:ECL_01840"/>
<sequence length="294" mass="33244">MPIYNKSFCIAVLALCSFHARAEQCSPESVNKNKTNNFILLQQQINGAIPKTIETRIESPDGYIRTTINASYNRCGELLGGSMLEVKTATYPQSVLVITSAIKLSKADYGWRILVDGKGIGTDKRNQKSTLLFRHNVEGMYLLNKKGIISKAVNRGIITATTPGEKDRTSMGTILYTLNTTGALTRSENKSNLAIENYRTEYEYDTHHRLTKRYTPNVVDEYVYDDAGRQLTWTNTETYYTIEKTVNTCKEWDTNGECIQADIDITISSPDNDKGKAFEYKHKAAMTATYEYWN</sequence>
<gene>
    <name evidence="2" type="ordered locus">ECL_01840</name>
</gene>
<accession>A0A0H3CJB4</accession>
<dbReference type="PATRIC" id="fig|716541.4.peg.2043"/>
<dbReference type="OrthoDB" id="6627953at2"/>
<keyword evidence="3" id="KW-1185">Reference proteome</keyword>
<evidence type="ECO:0000313" key="2">
    <source>
        <dbReference type="EMBL" id="ADF61396.1"/>
    </source>
</evidence>
<evidence type="ECO:0000313" key="3">
    <source>
        <dbReference type="Proteomes" id="UP000002363"/>
    </source>
</evidence>
<dbReference type="RefSeq" id="WP_013096464.1">
    <property type="nucleotide sequence ID" value="NC_014121.1"/>
</dbReference>
<dbReference type="AlphaFoldDB" id="A0A0H3CJB4"/>
<protein>
    <recommendedName>
        <fullName evidence="4">YD repeat-containing protein</fullName>
    </recommendedName>
</protein>
<organism evidence="2 3">
    <name type="scientific">Enterobacter cloacae subsp. cloacae (strain ATCC 13047 / DSM 30054 / NBRC 13535 / NCTC 10005 / WDCM 00083 / NCDC 279-56)</name>
    <dbReference type="NCBI Taxonomy" id="716541"/>
    <lineage>
        <taxon>Bacteria</taxon>
        <taxon>Pseudomonadati</taxon>
        <taxon>Pseudomonadota</taxon>
        <taxon>Gammaproteobacteria</taxon>
        <taxon>Enterobacterales</taxon>
        <taxon>Enterobacteriaceae</taxon>
        <taxon>Enterobacter</taxon>
        <taxon>Enterobacter cloacae complex</taxon>
    </lineage>
</organism>
<reference evidence="2 3" key="1">
    <citation type="journal article" date="2010" name="J. Bacteriol.">
        <title>Complete genome sequence of Enterobacter cloacae subsp. cloacae type strain ATCC 13047.</title>
        <authorList>
            <person name="Ren Y."/>
            <person name="Ren Y."/>
            <person name="Zhou Z."/>
            <person name="Guo X."/>
            <person name="Li Y."/>
            <person name="Feng L."/>
            <person name="Wang L."/>
        </authorList>
    </citation>
    <scope>NUCLEOTIDE SEQUENCE [LARGE SCALE GENOMIC DNA]</scope>
    <source>
        <strain evidence="3">ATCC 13047 / DSM 30054 / NBRC 13535 / NCTC 10005 / WDCM 00083 / NCDC 279-56</strain>
    </source>
</reference>
<feature type="chain" id="PRO_5002606453" description="YD repeat-containing protein" evidence="1">
    <location>
        <begin position="23"/>
        <end position="294"/>
    </location>
</feature>